<dbReference type="InParanoid" id="A0A1E7FBC1"/>
<feature type="transmembrane region" description="Helical" evidence="1">
    <location>
        <begin position="12"/>
        <end position="29"/>
    </location>
</feature>
<reference evidence="2 3" key="1">
    <citation type="submission" date="2016-09" db="EMBL/GenBank/DDBJ databases">
        <title>Extensive genetic diversity and differential bi-allelic expression allows diatom success in the polar Southern Ocean.</title>
        <authorList>
            <consortium name="DOE Joint Genome Institute"/>
            <person name="Mock T."/>
            <person name="Otillar R.P."/>
            <person name="Strauss J."/>
            <person name="Dupont C."/>
            <person name="Frickenhaus S."/>
            <person name="Maumus F."/>
            <person name="Mcmullan M."/>
            <person name="Sanges R."/>
            <person name="Schmutz J."/>
            <person name="Toseland A."/>
            <person name="Valas R."/>
            <person name="Veluchamy A."/>
            <person name="Ward B.J."/>
            <person name="Allen A."/>
            <person name="Barry K."/>
            <person name="Falciatore A."/>
            <person name="Ferrante M."/>
            <person name="Fortunato A.E."/>
            <person name="Gloeckner G."/>
            <person name="Gruber A."/>
            <person name="Hipkin R."/>
            <person name="Janech M."/>
            <person name="Kroth P."/>
            <person name="Leese F."/>
            <person name="Lindquist E."/>
            <person name="Lyon B.R."/>
            <person name="Martin J."/>
            <person name="Mayer C."/>
            <person name="Parker M."/>
            <person name="Quesneville H."/>
            <person name="Raymond J."/>
            <person name="Uhlig C."/>
            <person name="Valentin K.U."/>
            <person name="Worden A.Z."/>
            <person name="Armbrust E.V."/>
            <person name="Bowler C."/>
            <person name="Green B."/>
            <person name="Moulton V."/>
            <person name="Van Oosterhout C."/>
            <person name="Grigoriev I."/>
        </authorList>
    </citation>
    <scope>NUCLEOTIDE SEQUENCE [LARGE SCALE GENOMIC DNA]</scope>
    <source>
        <strain evidence="2 3">CCMP1102</strain>
    </source>
</reference>
<evidence type="ECO:0000313" key="2">
    <source>
        <dbReference type="EMBL" id="OEU15461.1"/>
    </source>
</evidence>
<name>A0A1E7FBC1_9STRA</name>
<proteinExistence type="predicted"/>
<dbReference type="OrthoDB" id="49246at2759"/>
<dbReference type="KEGG" id="fcy:FRACYDRAFT_186858"/>
<dbReference type="EMBL" id="KV784359">
    <property type="protein sequence ID" value="OEU15461.1"/>
    <property type="molecule type" value="Genomic_DNA"/>
</dbReference>
<dbReference type="GO" id="GO:0016758">
    <property type="term" value="F:hexosyltransferase activity"/>
    <property type="evidence" value="ECO:0007669"/>
    <property type="project" value="InterPro"/>
</dbReference>
<sequence length="446" mass="50942">MVTKAPRVNIILYFLISTIVLCGLLQYNLTTRHTDFDKENRHPDSPPSLLLGHHNQASSTEKVRVNTQQQQQQQWIDEERISSVDYFACCGAGHRLSKLADANYVAKQLKFSLRVFFGFCNNLEVYSYLFRPQSLTKEFLAGGTPDMYMKFSNEVPGFKKITRQGGNTTTCPCFDNDHRFEADIELFNSIRDRFRDQEKVNNFRRDNNFVKHTVIGLHVRAGNGEGGDFMRKNRTIQDSTVWCQNMADLLINMSSAFTDPPILFIATDTAHVISKLQTMLKNKMNVIYLAQDRLDQGDGVLFGDSGSVNDNGDECLNGWISSFTDMILLSYADIVVAGRPSSFTQSLPMTMALSKNKSERKVRKSFCEVNPAATSTMCFEDLKDWCCNGDTSFSLHSIQKFEYRRMPIVPELNLKEYTKRLKMRPRLLKDCISTPDSRKECISYPI</sequence>
<keyword evidence="1" id="KW-0812">Transmembrane</keyword>
<keyword evidence="3" id="KW-1185">Reference proteome</keyword>
<dbReference type="Gene3D" id="3.40.50.11350">
    <property type="match status" value="1"/>
</dbReference>
<dbReference type="Pfam" id="PF05830">
    <property type="entry name" value="NodZ"/>
    <property type="match status" value="1"/>
</dbReference>
<keyword evidence="1" id="KW-1133">Transmembrane helix</keyword>
<dbReference type="AlphaFoldDB" id="A0A1E7FBC1"/>
<dbReference type="InterPro" id="IPR008716">
    <property type="entry name" value="NodZ"/>
</dbReference>
<accession>A0A1E7FBC1</accession>
<keyword evidence="1" id="KW-0472">Membrane</keyword>
<protein>
    <submittedName>
        <fullName evidence="2">Uncharacterized protein</fullName>
    </submittedName>
</protein>
<evidence type="ECO:0000313" key="3">
    <source>
        <dbReference type="Proteomes" id="UP000095751"/>
    </source>
</evidence>
<dbReference type="Proteomes" id="UP000095751">
    <property type="component" value="Unassembled WGS sequence"/>
</dbReference>
<evidence type="ECO:0000256" key="1">
    <source>
        <dbReference type="SAM" id="Phobius"/>
    </source>
</evidence>
<organism evidence="2 3">
    <name type="scientific">Fragilariopsis cylindrus CCMP1102</name>
    <dbReference type="NCBI Taxonomy" id="635003"/>
    <lineage>
        <taxon>Eukaryota</taxon>
        <taxon>Sar</taxon>
        <taxon>Stramenopiles</taxon>
        <taxon>Ochrophyta</taxon>
        <taxon>Bacillariophyta</taxon>
        <taxon>Bacillariophyceae</taxon>
        <taxon>Bacillariophycidae</taxon>
        <taxon>Bacillariales</taxon>
        <taxon>Bacillariaceae</taxon>
        <taxon>Fragilariopsis</taxon>
    </lineage>
</organism>
<dbReference type="GO" id="GO:0009312">
    <property type="term" value="P:oligosaccharide biosynthetic process"/>
    <property type="evidence" value="ECO:0007669"/>
    <property type="project" value="InterPro"/>
</dbReference>
<gene>
    <name evidence="2" type="ORF">FRACYDRAFT_186858</name>
</gene>